<reference evidence="3" key="1">
    <citation type="submission" date="2019-09" db="EMBL/GenBank/DDBJ databases">
        <title>Characterisation of the sponge microbiome using genome-centric metagenomics.</title>
        <authorList>
            <person name="Engelberts J.P."/>
            <person name="Robbins S.J."/>
            <person name="De Goeij J.M."/>
            <person name="Aranda M."/>
            <person name="Bell S.C."/>
            <person name="Webster N.S."/>
        </authorList>
    </citation>
    <scope>NUCLEOTIDE SEQUENCE</scope>
    <source>
        <strain evidence="3">SB0664_bin_27</strain>
    </source>
</reference>
<comment type="caution">
    <text evidence="3">The sequence shown here is derived from an EMBL/GenBank/DDBJ whole genome shotgun (WGS) entry which is preliminary data.</text>
</comment>
<dbReference type="CDD" id="cd00838">
    <property type="entry name" value="MPP_superfamily"/>
    <property type="match status" value="1"/>
</dbReference>
<dbReference type="PIRSF" id="PIRSF000883">
    <property type="entry name" value="Pesterase_MJ0912"/>
    <property type="match status" value="1"/>
</dbReference>
<feature type="domain" description="Calcineurin-like phosphoesterase" evidence="2">
    <location>
        <begin position="1"/>
        <end position="228"/>
    </location>
</feature>
<dbReference type="AlphaFoldDB" id="A0A6B0YQH1"/>
<dbReference type="EMBL" id="VXRG01000032">
    <property type="protein sequence ID" value="MXY92431.1"/>
    <property type="molecule type" value="Genomic_DNA"/>
</dbReference>
<sequence>MRVLIISDIHANFVALETVMSDAADRFDAIWCLGDVVGYGPAPNECIDFVRSEADLCVIGNHDWAVLGRPGLDIQYFNPLARAAVEWTQGELNEKSRSFLDSLPAKPLEPEGADSLIITHASPREPVSEYVQSPEIALENFAHFETKMCLVGHTHKPAIYRWQLRKIFSRRGRRNGIPVTVDQLRPYEGQRVRLELTELERLILNPGSVGQPRDNDPRAAYALLDLEAMTWEQRRVAYPIDLTQSQMRVVKLPRRLIDRLTFGS</sequence>
<dbReference type="InterPro" id="IPR029052">
    <property type="entry name" value="Metallo-depent_PP-like"/>
</dbReference>
<protein>
    <submittedName>
        <fullName evidence="3">Metallophosphoesterase family protein</fullName>
    </submittedName>
</protein>
<dbReference type="InterPro" id="IPR050126">
    <property type="entry name" value="Ap4A_hydrolase"/>
</dbReference>
<organism evidence="3">
    <name type="scientific">Caldilineaceae bacterium SB0664_bin_27</name>
    <dbReference type="NCBI Taxonomy" id="2605260"/>
    <lineage>
        <taxon>Bacteria</taxon>
        <taxon>Bacillati</taxon>
        <taxon>Chloroflexota</taxon>
        <taxon>Caldilineae</taxon>
        <taxon>Caldilineales</taxon>
        <taxon>Caldilineaceae</taxon>
    </lineage>
</organism>
<dbReference type="InterPro" id="IPR024654">
    <property type="entry name" value="Calcineurin-like_PHP_lpxH"/>
</dbReference>
<name>A0A6B0YQH1_9CHLR</name>
<dbReference type="GO" id="GO:0016791">
    <property type="term" value="F:phosphatase activity"/>
    <property type="evidence" value="ECO:0007669"/>
    <property type="project" value="TreeGrafter"/>
</dbReference>
<evidence type="ECO:0000256" key="1">
    <source>
        <dbReference type="ARBA" id="ARBA00008950"/>
    </source>
</evidence>
<dbReference type="GO" id="GO:0005737">
    <property type="term" value="C:cytoplasm"/>
    <property type="evidence" value="ECO:0007669"/>
    <property type="project" value="TreeGrafter"/>
</dbReference>
<dbReference type="SUPFAM" id="SSF56300">
    <property type="entry name" value="Metallo-dependent phosphatases"/>
    <property type="match status" value="1"/>
</dbReference>
<evidence type="ECO:0000259" key="2">
    <source>
        <dbReference type="Pfam" id="PF12850"/>
    </source>
</evidence>
<dbReference type="Pfam" id="PF12850">
    <property type="entry name" value="Metallophos_2"/>
    <property type="match status" value="1"/>
</dbReference>
<accession>A0A6B0YQH1</accession>
<gene>
    <name evidence="3" type="ORF">F4Y42_03175</name>
</gene>
<comment type="similarity">
    <text evidence="1">Belongs to the metallophosphoesterase superfamily. YfcE family.</text>
</comment>
<dbReference type="InterPro" id="IPR011152">
    <property type="entry name" value="Pesterase_MJ0912"/>
</dbReference>
<dbReference type="PANTHER" id="PTHR42850">
    <property type="entry name" value="METALLOPHOSPHOESTERASE"/>
    <property type="match status" value="1"/>
</dbReference>
<evidence type="ECO:0000313" key="3">
    <source>
        <dbReference type="EMBL" id="MXY92431.1"/>
    </source>
</evidence>
<dbReference type="Gene3D" id="3.60.21.10">
    <property type="match status" value="1"/>
</dbReference>
<dbReference type="PANTHER" id="PTHR42850:SF2">
    <property type="entry name" value="BLL5683 PROTEIN"/>
    <property type="match status" value="1"/>
</dbReference>
<proteinExistence type="inferred from homology"/>